<evidence type="ECO:0000256" key="1">
    <source>
        <dbReference type="ARBA" id="ARBA00022448"/>
    </source>
</evidence>
<dbReference type="PANTHER" id="PTHR10908:SF0">
    <property type="entry name" value="SEROTONIN N-ACETYLTRANSFERASE"/>
    <property type="match status" value="1"/>
</dbReference>
<dbReference type="GO" id="GO:0005737">
    <property type="term" value="C:cytoplasm"/>
    <property type="evidence" value="ECO:0007669"/>
    <property type="project" value="TreeGrafter"/>
</dbReference>
<dbReference type="SUPFAM" id="SSF51316">
    <property type="entry name" value="Mss4-like"/>
    <property type="match status" value="1"/>
</dbReference>
<dbReference type="GO" id="GO:0007264">
    <property type="term" value="P:small GTPase-mediated signal transduction"/>
    <property type="evidence" value="ECO:0007669"/>
    <property type="project" value="InterPro"/>
</dbReference>
<sequence>MESEDDLTFQLVAADQISSAHEIEVKSFPPDEAGSLEAFRERQRQCPSLFLGAFTKSDSALIGYICATRSSAESLDHDSMSTNDPTGRSVCIHAVAVSPPFRKRGVASALMRNYVERMQTEPDVDRLLLICHDDLVQFYEQCGFKYVGKSHVVHGARAWFEMCLEISTSTAPQSISPEVFAALKKPAPQHPLRYLDSFSSLSAVRDSSGLNAHDLICPRVGCGSIILKSGVADLAIPSPEPQLPPELPRLPDPWTGLNANHEEWWLITPSPMSFENVSFSKPTQSQGGSSTPIKYLGCAECDLGPLGWCKATGGEFWLAPSRVGYKV</sequence>
<protein>
    <submittedName>
        <fullName evidence="7">Acyl-CoA N-acyltransferase</fullName>
    </submittedName>
</protein>
<gene>
    <name evidence="7" type="ORF">SISSUDRAFT_495563</name>
</gene>
<keyword evidence="3 7" id="KW-0808">Transferase</keyword>
<dbReference type="InterPro" id="IPR016181">
    <property type="entry name" value="Acyl_CoA_acyltransferase"/>
</dbReference>
<evidence type="ECO:0000313" key="7">
    <source>
        <dbReference type="EMBL" id="KZT43771.1"/>
    </source>
</evidence>
<dbReference type="PROSITE" id="PS51186">
    <property type="entry name" value="GNAT"/>
    <property type="match status" value="1"/>
</dbReference>
<dbReference type="InterPro" id="IPR007515">
    <property type="entry name" value="Mss4"/>
</dbReference>
<dbReference type="GO" id="GO:0015031">
    <property type="term" value="P:protein transport"/>
    <property type="evidence" value="ECO:0007669"/>
    <property type="project" value="UniProtKB-KW"/>
</dbReference>
<dbReference type="Gene3D" id="2.170.150.10">
    <property type="entry name" value="Metal Binding Protein, Guanine Nucleotide Exchange Factor, Chain A"/>
    <property type="match status" value="1"/>
</dbReference>
<name>A0A166II95_9AGAM</name>
<dbReference type="OrthoDB" id="30840at2759"/>
<dbReference type="EMBL" id="KV428006">
    <property type="protein sequence ID" value="KZT43771.1"/>
    <property type="molecule type" value="Genomic_DNA"/>
</dbReference>
<evidence type="ECO:0000259" key="6">
    <source>
        <dbReference type="PROSITE" id="PS51186"/>
    </source>
</evidence>
<evidence type="ECO:0000256" key="4">
    <source>
        <dbReference type="ARBA" id="ARBA00022927"/>
    </source>
</evidence>
<evidence type="ECO:0000256" key="2">
    <source>
        <dbReference type="ARBA" id="ARBA00022658"/>
    </source>
</evidence>
<dbReference type="InterPro" id="IPR051635">
    <property type="entry name" value="SNAT-like"/>
</dbReference>
<dbReference type="PROSITE" id="PS51796">
    <property type="entry name" value="MSS4"/>
    <property type="match status" value="1"/>
</dbReference>
<dbReference type="Proteomes" id="UP000076798">
    <property type="component" value="Unassembled WGS sequence"/>
</dbReference>
<keyword evidence="8" id="KW-1185">Reference proteome</keyword>
<evidence type="ECO:0000256" key="5">
    <source>
        <dbReference type="ARBA" id="ARBA00023315"/>
    </source>
</evidence>
<dbReference type="STRING" id="1314776.A0A166II95"/>
<dbReference type="PANTHER" id="PTHR10908">
    <property type="entry name" value="SEROTONIN N-ACETYLTRANSFERASE"/>
    <property type="match status" value="1"/>
</dbReference>
<dbReference type="SUPFAM" id="SSF55729">
    <property type="entry name" value="Acyl-CoA N-acyltransferases (Nat)"/>
    <property type="match status" value="1"/>
</dbReference>
<dbReference type="GO" id="GO:0004059">
    <property type="term" value="F:aralkylamine N-acetyltransferase activity"/>
    <property type="evidence" value="ECO:0007669"/>
    <property type="project" value="TreeGrafter"/>
</dbReference>
<dbReference type="AlphaFoldDB" id="A0A166II95"/>
<reference evidence="7 8" key="1">
    <citation type="journal article" date="2016" name="Mol. Biol. Evol.">
        <title>Comparative Genomics of Early-Diverging Mushroom-Forming Fungi Provides Insights into the Origins of Lignocellulose Decay Capabilities.</title>
        <authorList>
            <person name="Nagy L.G."/>
            <person name="Riley R."/>
            <person name="Tritt A."/>
            <person name="Adam C."/>
            <person name="Daum C."/>
            <person name="Floudas D."/>
            <person name="Sun H."/>
            <person name="Yadav J.S."/>
            <person name="Pangilinan J."/>
            <person name="Larsson K.H."/>
            <person name="Matsuura K."/>
            <person name="Barry K."/>
            <person name="Labutti K."/>
            <person name="Kuo R."/>
            <person name="Ohm R.A."/>
            <person name="Bhattacharya S.S."/>
            <person name="Shirouzu T."/>
            <person name="Yoshinaga Y."/>
            <person name="Martin F.M."/>
            <person name="Grigoriev I.V."/>
            <person name="Hibbett D.S."/>
        </authorList>
    </citation>
    <scope>NUCLEOTIDE SEQUENCE [LARGE SCALE GENOMIC DNA]</scope>
    <source>
        <strain evidence="7 8">HHB10207 ss-3</strain>
    </source>
</reference>
<dbReference type="InterPro" id="IPR000182">
    <property type="entry name" value="GNAT_dom"/>
</dbReference>
<dbReference type="InterPro" id="IPR011323">
    <property type="entry name" value="Mss4/transl-control_tumour"/>
</dbReference>
<dbReference type="InterPro" id="IPR011057">
    <property type="entry name" value="Mss4-like_sf"/>
</dbReference>
<dbReference type="Pfam" id="PF04421">
    <property type="entry name" value="Mss4"/>
    <property type="match status" value="1"/>
</dbReference>
<evidence type="ECO:0000313" key="8">
    <source>
        <dbReference type="Proteomes" id="UP000076798"/>
    </source>
</evidence>
<keyword evidence="5 7" id="KW-0012">Acyltransferase</keyword>
<dbReference type="Gene3D" id="3.40.630.30">
    <property type="match status" value="1"/>
</dbReference>
<organism evidence="7 8">
    <name type="scientific">Sistotremastrum suecicum HHB10207 ss-3</name>
    <dbReference type="NCBI Taxonomy" id="1314776"/>
    <lineage>
        <taxon>Eukaryota</taxon>
        <taxon>Fungi</taxon>
        <taxon>Dikarya</taxon>
        <taxon>Basidiomycota</taxon>
        <taxon>Agaricomycotina</taxon>
        <taxon>Agaricomycetes</taxon>
        <taxon>Sistotremastrales</taxon>
        <taxon>Sistotremastraceae</taxon>
        <taxon>Sistotremastrum</taxon>
    </lineage>
</organism>
<dbReference type="Pfam" id="PF00583">
    <property type="entry name" value="Acetyltransf_1"/>
    <property type="match status" value="1"/>
</dbReference>
<dbReference type="GO" id="GO:0005085">
    <property type="term" value="F:guanyl-nucleotide exchange factor activity"/>
    <property type="evidence" value="ECO:0007669"/>
    <property type="project" value="UniProtKB-KW"/>
</dbReference>
<keyword evidence="4" id="KW-0653">Protein transport</keyword>
<keyword evidence="1" id="KW-0813">Transport</keyword>
<accession>A0A166II95</accession>
<keyword evidence="2" id="KW-0344">Guanine-nucleotide releasing factor</keyword>
<dbReference type="CDD" id="cd04301">
    <property type="entry name" value="NAT_SF"/>
    <property type="match status" value="1"/>
</dbReference>
<evidence type="ECO:0000256" key="3">
    <source>
        <dbReference type="ARBA" id="ARBA00022679"/>
    </source>
</evidence>
<proteinExistence type="predicted"/>
<feature type="domain" description="N-acetyltransferase" evidence="6">
    <location>
        <begin position="7"/>
        <end position="167"/>
    </location>
</feature>